<evidence type="ECO:0000313" key="2">
    <source>
        <dbReference type="EMBL" id="GLR86542.1"/>
    </source>
</evidence>
<dbReference type="SUPFAM" id="SSF51182">
    <property type="entry name" value="RmlC-like cupins"/>
    <property type="match status" value="1"/>
</dbReference>
<comment type="caution">
    <text evidence="2">The sequence shown here is derived from an EMBL/GenBank/DDBJ whole genome shotgun (WGS) entry which is preliminary data.</text>
</comment>
<dbReference type="PANTHER" id="PTHR40943:SF1">
    <property type="entry name" value="CYTOPLASMIC PROTEIN"/>
    <property type="match status" value="1"/>
</dbReference>
<dbReference type="PANTHER" id="PTHR40943">
    <property type="entry name" value="CYTOPLASMIC PROTEIN-RELATED"/>
    <property type="match status" value="1"/>
</dbReference>
<keyword evidence="3" id="KW-1185">Reference proteome</keyword>
<feature type="domain" description="(S)-ureidoglycine aminohydrolase cupin" evidence="1">
    <location>
        <begin position="40"/>
        <end position="111"/>
    </location>
</feature>
<gene>
    <name evidence="2" type="ORF">GCM10007857_32530</name>
</gene>
<dbReference type="Pfam" id="PF05899">
    <property type="entry name" value="Cupin_3"/>
    <property type="match status" value="1"/>
</dbReference>
<dbReference type="Proteomes" id="UP001156905">
    <property type="component" value="Unassembled WGS sequence"/>
</dbReference>
<evidence type="ECO:0000259" key="1">
    <source>
        <dbReference type="Pfam" id="PF05899"/>
    </source>
</evidence>
<name>A0ABQ6AWH1_9BRAD</name>
<dbReference type="InterPro" id="IPR008579">
    <property type="entry name" value="UGlyAH_Cupin_dom"/>
</dbReference>
<dbReference type="Gene3D" id="2.60.120.10">
    <property type="entry name" value="Jelly Rolls"/>
    <property type="match status" value="1"/>
</dbReference>
<organism evidence="2 3">
    <name type="scientific">Bradyrhizobium iriomotense</name>
    <dbReference type="NCBI Taxonomy" id="441950"/>
    <lineage>
        <taxon>Bacteria</taxon>
        <taxon>Pseudomonadati</taxon>
        <taxon>Pseudomonadota</taxon>
        <taxon>Alphaproteobacteria</taxon>
        <taxon>Hyphomicrobiales</taxon>
        <taxon>Nitrobacteraceae</taxon>
        <taxon>Bradyrhizobium</taxon>
    </lineage>
</organism>
<reference evidence="3" key="1">
    <citation type="journal article" date="2019" name="Int. J. Syst. Evol. Microbiol.">
        <title>The Global Catalogue of Microorganisms (GCM) 10K type strain sequencing project: providing services to taxonomists for standard genome sequencing and annotation.</title>
        <authorList>
            <consortium name="The Broad Institute Genomics Platform"/>
            <consortium name="The Broad Institute Genome Sequencing Center for Infectious Disease"/>
            <person name="Wu L."/>
            <person name="Ma J."/>
        </authorList>
    </citation>
    <scope>NUCLEOTIDE SEQUENCE [LARGE SCALE GENOMIC DNA]</scope>
    <source>
        <strain evidence="3">NBRC 102520</strain>
    </source>
</reference>
<dbReference type="EMBL" id="BSOW01000010">
    <property type="protein sequence ID" value="GLR86542.1"/>
    <property type="molecule type" value="Genomic_DNA"/>
</dbReference>
<evidence type="ECO:0000313" key="3">
    <source>
        <dbReference type="Proteomes" id="UP001156905"/>
    </source>
</evidence>
<dbReference type="InterPro" id="IPR014710">
    <property type="entry name" value="RmlC-like_jellyroll"/>
</dbReference>
<dbReference type="RefSeq" id="WP_284267073.1">
    <property type="nucleotide sequence ID" value="NZ_BSOW01000010.1"/>
</dbReference>
<dbReference type="InterPro" id="IPR011051">
    <property type="entry name" value="RmlC_Cupin_sf"/>
</dbReference>
<proteinExistence type="predicted"/>
<accession>A0ABQ6AWH1</accession>
<sequence>MSLALIEAGHCNVDLKSSPINASQIIEGNPEAREHVLSTSACATAKTMIWSCTEGKFNWYYDLDETIIILEGSIVLESEGMPPKRYGVGDVIFFRKGAHAKWHVEGYVKKIAFLRQTTPIGFGFAIRAVNRFKRTFFASGGRRSPRLAEAG</sequence>
<protein>
    <submittedName>
        <fullName evidence="2">Cupin</fullName>
    </submittedName>
</protein>